<keyword evidence="3" id="KW-0378">Hydrolase</keyword>
<comment type="caution">
    <text evidence="7">The sequence shown here is derived from an EMBL/GenBank/DDBJ whole genome shotgun (WGS) entry which is preliminary data.</text>
</comment>
<dbReference type="Proteomes" id="UP000274822">
    <property type="component" value="Unassembled WGS sequence"/>
</dbReference>
<dbReference type="Pfam" id="PF07460">
    <property type="entry name" value="NUMOD3"/>
    <property type="match status" value="1"/>
</dbReference>
<proteinExistence type="predicted"/>
<organism evidence="7 8">
    <name type="scientific">Jimgerdemannia flammicorona</name>
    <dbReference type="NCBI Taxonomy" id="994334"/>
    <lineage>
        <taxon>Eukaryota</taxon>
        <taxon>Fungi</taxon>
        <taxon>Fungi incertae sedis</taxon>
        <taxon>Mucoromycota</taxon>
        <taxon>Mucoromycotina</taxon>
        <taxon>Endogonomycetes</taxon>
        <taxon>Endogonales</taxon>
        <taxon>Endogonaceae</taxon>
        <taxon>Jimgerdemannia</taxon>
    </lineage>
</organism>
<evidence type="ECO:0000256" key="3">
    <source>
        <dbReference type="ARBA" id="ARBA00022801"/>
    </source>
</evidence>
<protein>
    <recommendedName>
        <fullName evidence="9">Nuclease-associated modular DNA-binding 1 domain-containing protein</fullName>
    </recommendedName>
</protein>
<accession>A0A433QX90</accession>
<evidence type="ECO:0008006" key="9">
    <source>
        <dbReference type="Google" id="ProtNLM"/>
    </source>
</evidence>
<dbReference type="GO" id="GO:0016787">
    <property type="term" value="F:hydrolase activity"/>
    <property type="evidence" value="ECO:0007669"/>
    <property type="project" value="UniProtKB-KW"/>
</dbReference>
<feature type="domain" description="Nuclease associated modular" evidence="6">
    <location>
        <begin position="1"/>
        <end position="16"/>
    </location>
</feature>
<dbReference type="EMBL" id="RBNJ01000509">
    <property type="protein sequence ID" value="RUS34421.1"/>
    <property type="molecule type" value="Genomic_DNA"/>
</dbReference>
<gene>
    <name evidence="7" type="ORF">BC938DRAFT_480576</name>
</gene>
<evidence type="ECO:0000259" key="5">
    <source>
        <dbReference type="Pfam" id="PF07453"/>
    </source>
</evidence>
<name>A0A433QX90_9FUNG</name>
<dbReference type="InterPro" id="IPR003647">
    <property type="entry name" value="Intron_nuc_1_rpt"/>
</dbReference>
<dbReference type="GO" id="GO:0004519">
    <property type="term" value="F:endonuclease activity"/>
    <property type="evidence" value="ECO:0007669"/>
    <property type="project" value="UniProtKB-KW"/>
</dbReference>
<dbReference type="InterPro" id="IPR010896">
    <property type="entry name" value="NUMOD1"/>
</dbReference>
<dbReference type="GO" id="GO:0003677">
    <property type="term" value="F:DNA binding"/>
    <property type="evidence" value="ECO:0007669"/>
    <property type="project" value="InterPro"/>
</dbReference>
<evidence type="ECO:0000256" key="4">
    <source>
        <dbReference type="SAM" id="MobiDB-lite"/>
    </source>
</evidence>
<dbReference type="InterPro" id="IPR003611">
    <property type="entry name" value="NUMOD3"/>
</dbReference>
<evidence type="ECO:0000313" key="7">
    <source>
        <dbReference type="EMBL" id="RUS34421.1"/>
    </source>
</evidence>
<dbReference type="AlphaFoldDB" id="A0A433QX90"/>
<keyword evidence="2" id="KW-0255">Endonuclease</keyword>
<feature type="region of interest" description="Disordered" evidence="4">
    <location>
        <begin position="1"/>
        <end position="28"/>
    </location>
</feature>
<evidence type="ECO:0000256" key="2">
    <source>
        <dbReference type="ARBA" id="ARBA00022759"/>
    </source>
</evidence>
<dbReference type="SUPFAM" id="SSF64496">
    <property type="entry name" value="DNA-binding domain of intron-encoded endonucleases"/>
    <property type="match status" value="1"/>
</dbReference>
<keyword evidence="1" id="KW-0540">Nuclease</keyword>
<dbReference type="SMART" id="SM00497">
    <property type="entry name" value="IENR1"/>
    <property type="match status" value="1"/>
</dbReference>
<keyword evidence="8" id="KW-1185">Reference proteome</keyword>
<sequence>MSAAKQGENNPMFGVTGETHPKTGLKGVKPSHTIQVSVLNIKTLEVLYFESQRDAAKFMGVSHNSVQRALRSKKAIKGLYVVQKVV</sequence>
<dbReference type="Pfam" id="PF07453">
    <property type="entry name" value="NUMOD1"/>
    <property type="match status" value="1"/>
</dbReference>
<evidence type="ECO:0000313" key="8">
    <source>
        <dbReference type="Proteomes" id="UP000274822"/>
    </source>
</evidence>
<evidence type="ECO:0000256" key="1">
    <source>
        <dbReference type="ARBA" id="ARBA00022722"/>
    </source>
</evidence>
<evidence type="ECO:0000259" key="6">
    <source>
        <dbReference type="Pfam" id="PF07460"/>
    </source>
</evidence>
<feature type="domain" description="Nuclease-associated modular DNA-binding 1" evidence="5">
    <location>
        <begin position="36"/>
        <end position="70"/>
    </location>
</feature>
<reference evidence="7 8" key="1">
    <citation type="journal article" date="2018" name="New Phytol.">
        <title>Phylogenomics of Endogonaceae and evolution of mycorrhizas within Mucoromycota.</title>
        <authorList>
            <person name="Chang Y."/>
            <person name="Desiro A."/>
            <person name="Na H."/>
            <person name="Sandor L."/>
            <person name="Lipzen A."/>
            <person name="Clum A."/>
            <person name="Barry K."/>
            <person name="Grigoriev I.V."/>
            <person name="Martin F.M."/>
            <person name="Stajich J.E."/>
            <person name="Smith M.E."/>
            <person name="Bonito G."/>
            <person name="Spatafora J.W."/>
        </authorList>
    </citation>
    <scope>NUCLEOTIDE SEQUENCE [LARGE SCALE GENOMIC DNA]</scope>
    <source>
        <strain evidence="7 8">AD002</strain>
    </source>
</reference>